<dbReference type="CDD" id="cd04301">
    <property type="entry name" value="NAT_SF"/>
    <property type="match status" value="2"/>
</dbReference>
<evidence type="ECO:0000313" key="5">
    <source>
        <dbReference type="Proteomes" id="UP001499854"/>
    </source>
</evidence>
<keyword evidence="5" id="KW-1185">Reference proteome</keyword>
<reference evidence="5" key="1">
    <citation type="journal article" date="2019" name="Int. J. Syst. Evol. Microbiol.">
        <title>The Global Catalogue of Microorganisms (GCM) 10K type strain sequencing project: providing services to taxonomists for standard genome sequencing and annotation.</title>
        <authorList>
            <consortium name="The Broad Institute Genomics Platform"/>
            <consortium name="The Broad Institute Genome Sequencing Center for Infectious Disease"/>
            <person name="Wu L."/>
            <person name="Ma J."/>
        </authorList>
    </citation>
    <scope>NUCLEOTIDE SEQUENCE [LARGE SCALE GENOMIC DNA]</scope>
    <source>
        <strain evidence="5">JCM 16013</strain>
    </source>
</reference>
<organism evidence="4 5">
    <name type="scientific">Catenulispora subtropica</name>
    <dbReference type="NCBI Taxonomy" id="450798"/>
    <lineage>
        <taxon>Bacteria</taxon>
        <taxon>Bacillati</taxon>
        <taxon>Actinomycetota</taxon>
        <taxon>Actinomycetes</taxon>
        <taxon>Catenulisporales</taxon>
        <taxon>Catenulisporaceae</taxon>
        <taxon>Catenulispora</taxon>
    </lineage>
</organism>
<name>A0ABP5CPQ9_9ACTN</name>
<dbReference type="Proteomes" id="UP001499854">
    <property type="component" value="Unassembled WGS sequence"/>
</dbReference>
<comment type="caution">
    <text evidence="4">The sequence shown here is derived from an EMBL/GenBank/DDBJ whole genome shotgun (WGS) entry which is preliminary data.</text>
</comment>
<feature type="domain" description="N-acetyltransferase" evidence="3">
    <location>
        <begin position="9"/>
        <end position="177"/>
    </location>
</feature>
<dbReference type="PROSITE" id="PS51186">
    <property type="entry name" value="GNAT"/>
    <property type="match status" value="2"/>
</dbReference>
<dbReference type="Pfam" id="PF00583">
    <property type="entry name" value="Acetyltransf_1"/>
    <property type="match status" value="1"/>
</dbReference>
<dbReference type="Gene3D" id="3.40.630.30">
    <property type="match status" value="1"/>
</dbReference>
<dbReference type="InterPro" id="IPR000182">
    <property type="entry name" value="GNAT_dom"/>
</dbReference>
<evidence type="ECO:0000259" key="3">
    <source>
        <dbReference type="PROSITE" id="PS51186"/>
    </source>
</evidence>
<keyword evidence="2" id="KW-0012">Acyltransferase</keyword>
<dbReference type="Pfam" id="PF13508">
    <property type="entry name" value="Acetyltransf_7"/>
    <property type="match status" value="1"/>
</dbReference>
<dbReference type="SUPFAM" id="SSF55729">
    <property type="entry name" value="Acyl-CoA N-acyltransferases (Nat)"/>
    <property type="match status" value="2"/>
</dbReference>
<accession>A0ABP5CPQ9</accession>
<gene>
    <name evidence="4" type="ORF">GCM10009838_26280</name>
</gene>
<dbReference type="InterPro" id="IPR016181">
    <property type="entry name" value="Acyl_CoA_acyltransferase"/>
</dbReference>
<dbReference type="EMBL" id="BAAAQM010000012">
    <property type="protein sequence ID" value="GAA1967036.1"/>
    <property type="molecule type" value="Genomic_DNA"/>
</dbReference>
<protein>
    <submittedName>
        <fullName evidence="4">GNAT family N-acetyltransferase</fullName>
    </submittedName>
</protein>
<dbReference type="PANTHER" id="PTHR43420">
    <property type="entry name" value="ACETYLTRANSFERASE"/>
    <property type="match status" value="1"/>
</dbReference>
<sequence>MALESADDLSWRPLLVSDAEYVADLLNAAEAADEGEENYSAEDAAEELGDPNVDLARASIAAFDGDLLVGYLTVMVRPLATGEHRVWADGTVRPTHRRRGIGGRLLREGIELARAAHERVHPNLKLIIDVERRDTVTDARALYESLGFKPVRYFQHMRHPLGAAIADAPVPAGLRLEGWSPENDAEFHLIRDESFRDHWGSTPVTDEAWKARYTNRNMRPEISFLLRDEATGAPAGMVLTLSWDADTEATGVRDAHLLVIGTMRDYRRRGVAGSLISRALRAAEEHGYDRASLGVDAANPTGAFGVYENAGFVPHQRRTRWALDG</sequence>
<evidence type="ECO:0000256" key="2">
    <source>
        <dbReference type="ARBA" id="ARBA00023315"/>
    </source>
</evidence>
<proteinExistence type="predicted"/>
<dbReference type="RefSeq" id="WP_344657255.1">
    <property type="nucleotide sequence ID" value="NZ_BAAAQM010000012.1"/>
</dbReference>
<keyword evidence="1" id="KW-0808">Transferase</keyword>
<feature type="domain" description="N-acetyltransferase" evidence="3">
    <location>
        <begin position="174"/>
        <end position="325"/>
    </location>
</feature>
<evidence type="ECO:0000256" key="1">
    <source>
        <dbReference type="ARBA" id="ARBA00022679"/>
    </source>
</evidence>
<evidence type="ECO:0000313" key="4">
    <source>
        <dbReference type="EMBL" id="GAA1967036.1"/>
    </source>
</evidence>
<dbReference type="InterPro" id="IPR050680">
    <property type="entry name" value="YpeA/RimI_acetyltransf"/>
</dbReference>